<proteinExistence type="predicted"/>
<organism evidence="1 2">
    <name type="scientific">Hydnum rufescens UP504</name>
    <dbReference type="NCBI Taxonomy" id="1448309"/>
    <lineage>
        <taxon>Eukaryota</taxon>
        <taxon>Fungi</taxon>
        <taxon>Dikarya</taxon>
        <taxon>Basidiomycota</taxon>
        <taxon>Agaricomycotina</taxon>
        <taxon>Agaricomycetes</taxon>
        <taxon>Cantharellales</taxon>
        <taxon>Hydnaceae</taxon>
        <taxon>Hydnum</taxon>
    </lineage>
</organism>
<gene>
    <name evidence="1" type="ORF">BS47DRAFT_1402374</name>
</gene>
<evidence type="ECO:0000313" key="2">
    <source>
        <dbReference type="Proteomes" id="UP000886523"/>
    </source>
</evidence>
<sequence length="215" mass="23648">MTLDDGNDDSLLNGWWAFETLGVNVAKFRLSTTWSQVTSETDTGSSIPSTVNVSSTGIEPTGGIFTVLMEAEHTFSAYWDNSPGVLIRILLVYALIRVCEGGLVRIKDHNPHGEFELSGVNFGALRVLRTLWNACRQTAESYGAGDCFGCGEFNKSYTLSGDGSVKLDEVTTCGHTLTVTRFQYRSEFAVNSPCWRGTEAEYVRESKYAGMDVHE</sequence>
<evidence type="ECO:0000313" key="1">
    <source>
        <dbReference type="EMBL" id="KAF9503472.1"/>
    </source>
</evidence>
<keyword evidence="2" id="KW-1185">Reference proteome</keyword>
<accession>A0A9P6ACN6</accession>
<comment type="caution">
    <text evidence="1">The sequence shown here is derived from an EMBL/GenBank/DDBJ whole genome shotgun (WGS) entry which is preliminary data.</text>
</comment>
<dbReference type="EMBL" id="MU129351">
    <property type="protein sequence ID" value="KAF9503472.1"/>
    <property type="molecule type" value="Genomic_DNA"/>
</dbReference>
<dbReference type="AlphaFoldDB" id="A0A9P6ACN6"/>
<protein>
    <submittedName>
        <fullName evidence="1">Uncharacterized protein</fullName>
    </submittedName>
</protein>
<reference evidence="1" key="1">
    <citation type="journal article" date="2020" name="Nat. Commun.">
        <title>Large-scale genome sequencing of mycorrhizal fungi provides insights into the early evolution of symbiotic traits.</title>
        <authorList>
            <person name="Miyauchi S."/>
            <person name="Kiss E."/>
            <person name="Kuo A."/>
            <person name="Drula E."/>
            <person name="Kohler A."/>
            <person name="Sanchez-Garcia M."/>
            <person name="Morin E."/>
            <person name="Andreopoulos B."/>
            <person name="Barry K.W."/>
            <person name="Bonito G."/>
            <person name="Buee M."/>
            <person name="Carver A."/>
            <person name="Chen C."/>
            <person name="Cichocki N."/>
            <person name="Clum A."/>
            <person name="Culley D."/>
            <person name="Crous P.W."/>
            <person name="Fauchery L."/>
            <person name="Girlanda M."/>
            <person name="Hayes R.D."/>
            <person name="Keri Z."/>
            <person name="LaButti K."/>
            <person name="Lipzen A."/>
            <person name="Lombard V."/>
            <person name="Magnuson J."/>
            <person name="Maillard F."/>
            <person name="Murat C."/>
            <person name="Nolan M."/>
            <person name="Ohm R.A."/>
            <person name="Pangilinan J."/>
            <person name="Pereira M.F."/>
            <person name="Perotto S."/>
            <person name="Peter M."/>
            <person name="Pfister S."/>
            <person name="Riley R."/>
            <person name="Sitrit Y."/>
            <person name="Stielow J.B."/>
            <person name="Szollosi G."/>
            <person name="Zifcakova L."/>
            <person name="Stursova M."/>
            <person name="Spatafora J.W."/>
            <person name="Tedersoo L."/>
            <person name="Vaario L.M."/>
            <person name="Yamada A."/>
            <person name="Yan M."/>
            <person name="Wang P."/>
            <person name="Xu J."/>
            <person name="Bruns T."/>
            <person name="Baldrian P."/>
            <person name="Vilgalys R."/>
            <person name="Dunand C."/>
            <person name="Henrissat B."/>
            <person name="Grigoriev I.V."/>
            <person name="Hibbett D."/>
            <person name="Nagy L.G."/>
            <person name="Martin F.M."/>
        </authorList>
    </citation>
    <scope>NUCLEOTIDE SEQUENCE</scope>
    <source>
        <strain evidence="1">UP504</strain>
    </source>
</reference>
<name>A0A9P6ACN6_9AGAM</name>
<dbReference type="Proteomes" id="UP000886523">
    <property type="component" value="Unassembled WGS sequence"/>
</dbReference>